<dbReference type="EMBL" id="JBHLXD010000007">
    <property type="protein sequence ID" value="MFC0207894.1"/>
    <property type="molecule type" value="Genomic_DNA"/>
</dbReference>
<name>A0ABV6D5H6_9HYPH</name>
<organism evidence="1 2">
    <name type="scientific">Chelativorans intermedius</name>
    <dbReference type="NCBI Taxonomy" id="515947"/>
    <lineage>
        <taxon>Bacteria</taxon>
        <taxon>Pseudomonadati</taxon>
        <taxon>Pseudomonadota</taxon>
        <taxon>Alphaproteobacteria</taxon>
        <taxon>Hyphomicrobiales</taxon>
        <taxon>Phyllobacteriaceae</taxon>
        <taxon>Chelativorans</taxon>
    </lineage>
</organism>
<dbReference type="Proteomes" id="UP001589755">
    <property type="component" value="Unassembled WGS sequence"/>
</dbReference>
<proteinExistence type="predicted"/>
<keyword evidence="2" id="KW-1185">Reference proteome</keyword>
<evidence type="ECO:0000313" key="2">
    <source>
        <dbReference type="Proteomes" id="UP001589755"/>
    </source>
</evidence>
<sequence length="150" mass="16341">MPQGIELGKYRRVIQPFENWELICDENLQEMQKICNISQSFVDNNGEMVFSWSMAADADGRPFMILRTPPEVGGDGEISLSFPGREKPVKIRLEGCNEAVCVGYVPVGPILREEIGKEASVHIAYPAPAGASVHIEAPLKGLATALSAID</sequence>
<comment type="caution">
    <text evidence="1">The sequence shown here is derived from an EMBL/GenBank/DDBJ whole genome shotgun (WGS) entry which is preliminary data.</text>
</comment>
<protein>
    <submittedName>
        <fullName evidence="1">Invasion associated locus B family protein</fullName>
    </submittedName>
</protein>
<gene>
    <name evidence="1" type="ORF">ACFFJ2_05710</name>
</gene>
<dbReference type="InterPro" id="IPR038696">
    <property type="entry name" value="IalB_sf"/>
</dbReference>
<accession>A0ABV6D5H6</accession>
<dbReference type="Pfam" id="PF06776">
    <property type="entry name" value="IalB"/>
    <property type="match status" value="1"/>
</dbReference>
<evidence type="ECO:0000313" key="1">
    <source>
        <dbReference type="EMBL" id="MFC0207894.1"/>
    </source>
</evidence>
<dbReference type="Gene3D" id="2.60.40.1880">
    <property type="entry name" value="Invasion associated locus B (IalB) protein"/>
    <property type="match status" value="1"/>
</dbReference>
<dbReference type="InterPro" id="IPR010642">
    <property type="entry name" value="Invasion_prot_B"/>
</dbReference>
<dbReference type="RefSeq" id="WP_378074590.1">
    <property type="nucleotide sequence ID" value="NZ_JBHLXD010000007.1"/>
</dbReference>
<reference evidence="1 2" key="1">
    <citation type="submission" date="2024-09" db="EMBL/GenBank/DDBJ databases">
        <authorList>
            <person name="Sun Q."/>
            <person name="Mori K."/>
        </authorList>
    </citation>
    <scope>NUCLEOTIDE SEQUENCE [LARGE SCALE GENOMIC DNA]</scope>
    <source>
        <strain evidence="1 2">CCM 8543</strain>
    </source>
</reference>